<comment type="caution">
    <text evidence="4">The sequence shown here is derived from an EMBL/GenBank/DDBJ whole genome shotgun (WGS) entry which is preliminary data.</text>
</comment>
<proteinExistence type="predicted"/>
<dbReference type="OrthoDB" id="1932312at2759"/>
<dbReference type="Proteomes" id="UP000037751">
    <property type="component" value="Unassembled WGS sequence"/>
</dbReference>
<dbReference type="InterPro" id="IPR036322">
    <property type="entry name" value="WD40_repeat_dom_sf"/>
</dbReference>
<dbReference type="InterPro" id="IPR019775">
    <property type="entry name" value="WD40_repeat_CS"/>
</dbReference>
<dbReference type="PROSITE" id="PS00678">
    <property type="entry name" value="WD_REPEATS_1"/>
    <property type="match status" value="1"/>
</dbReference>
<dbReference type="PANTHER" id="PTHR44019">
    <property type="entry name" value="WD REPEAT-CONTAINING PROTEIN 55"/>
    <property type="match status" value="1"/>
</dbReference>
<name>A0A0M8MS17_9BASI</name>
<gene>
    <name evidence="4" type="ORF">Malapachy_2406</name>
</gene>
<dbReference type="SUPFAM" id="SSF50978">
    <property type="entry name" value="WD40 repeat-like"/>
    <property type="match status" value="1"/>
</dbReference>
<reference evidence="4 5" key="1">
    <citation type="submission" date="2015-07" db="EMBL/GenBank/DDBJ databases">
        <title>Draft Genome Sequence of Malassezia furfur CBS1878 and Malassezia pachydermatis CBS1879.</title>
        <authorList>
            <person name="Triana S."/>
            <person name="Ohm R."/>
            <person name="Gonzalez A."/>
            <person name="DeCock H."/>
            <person name="Restrepo S."/>
            <person name="Celis A."/>
        </authorList>
    </citation>
    <scope>NUCLEOTIDE SEQUENCE [LARGE SCALE GENOMIC DNA]</scope>
    <source>
        <strain evidence="4 5">CBS 1879</strain>
    </source>
</reference>
<evidence type="ECO:0000256" key="3">
    <source>
        <dbReference type="PROSITE-ProRule" id="PRU00221"/>
    </source>
</evidence>
<dbReference type="AlphaFoldDB" id="A0A0M8MS17"/>
<evidence type="ECO:0000313" key="4">
    <source>
        <dbReference type="EMBL" id="KOS15617.1"/>
    </source>
</evidence>
<dbReference type="EMBL" id="LGAV01000002">
    <property type="protein sequence ID" value="KOS15617.1"/>
    <property type="molecule type" value="Genomic_DNA"/>
</dbReference>
<feature type="repeat" description="WD" evidence="3">
    <location>
        <begin position="151"/>
        <end position="193"/>
    </location>
</feature>
<dbReference type="InterPro" id="IPR001680">
    <property type="entry name" value="WD40_rpt"/>
</dbReference>
<dbReference type="SMART" id="SM00320">
    <property type="entry name" value="WD40"/>
    <property type="match status" value="4"/>
</dbReference>
<dbReference type="Pfam" id="PF00400">
    <property type="entry name" value="WD40"/>
    <property type="match status" value="3"/>
</dbReference>
<dbReference type="InterPro" id="IPR015943">
    <property type="entry name" value="WD40/YVTN_repeat-like_dom_sf"/>
</dbReference>
<dbReference type="PANTHER" id="PTHR44019:SF8">
    <property type="entry name" value="POC1 CENTRIOLAR PROTEIN HOMOLOG"/>
    <property type="match status" value="1"/>
</dbReference>
<dbReference type="Gene3D" id="2.130.10.10">
    <property type="entry name" value="YVTN repeat-like/Quinoprotein amine dehydrogenase"/>
    <property type="match status" value="1"/>
</dbReference>
<dbReference type="RefSeq" id="XP_017993249.1">
    <property type="nucleotide sequence ID" value="XM_018136896.1"/>
</dbReference>
<sequence length="473" mass="51451">MQLSRDDMRQTCEEIVAQFLRSHEYHDTLAAFEAERVYTQSDATAFPTVSRDLRTLIEHAASKAMAEQLANVSLTHDTQDDDILPTPASPTSYTLQHTYEHLHTGNILSIAPATYPGMEGPCVATTGADKRIVFTNATTGEVVGMLYKDAYGGHDAAVLDVSQASAYPSYAVTAGMDGKVIVWDLTCDRAVQTLKDHTKFVVRIAHSDDGRFMASAGYDKAIHIYEVVAHDGVPTYRHVHKMPVTTNPESILFVLGPVSPDGQPWSTERTWLVYTCRDNVELHYVALPMSSPAPEAAPDWTMARYNTNPDPDDYHAGYSLLHLTLHPSGKYVAAQTGDHGGTDRIDSTANHSLSRLLLLPLFSQQRRTTLWTEAPSSAFANPRHAWTKAGDAVWVTGEDGLLRLVGLSGEILARVRCHGMAATSHSSASVNAALAAAAWRQSGNTVIKGVAVLPDGRIASCGFDKTVRVLHAC</sequence>
<organism evidence="4 5">
    <name type="scientific">Malassezia pachydermatis</name>
    <dbReference type="NCBI Taxonomy" id="77020"/>
    <lineage>
        <taxon>Eukaryota</taxon>
        <taxon>Fungi</taxon>
        <taxon>Dikarya</taxon>
        <taxon>Basidiomycota</taxon>
        <taxon>Ustilaginomycotina</taxon>
        <taxon>Malasseziomycetes</taxon>
        <taxon>Malasseziales</taxon>
        <taxon>Malasseziaceae</taxon>
        <taxon>Malassezia</taxon>
    </lineage>
</organism>
<evidence type="ECO:0000256" key="2">
    <source>
        <dbReference type="ARBA" id="ARBA00022737"/>
    </source>
</evidence>
<evidence type="ECO:0000313" key="5">
    <source>
        <dbReference type="Proteomes" id="UP000037751"/>
    </source>
</evidence>
<keyword evidence="5" id="KW-1185">Reference proteome</keyword>
<keyword evidence="1 3" id="KW-0853">WD repeat</keyword>
<dbReference type="VEuPathDB" id="FungiDB:Malapachy_2406"/>
<keyword evidence="2" id="KW-0677">Repeat</keyword>
<accession>A0A0M8MS17</accession>
<dbReference type="InterPro" id="IPR050505">
    <property type="entry name" value="WDR55/POC1"/>
</dbReference>
<dbReference type="PROSITE" id="PS50082">
    <property type="entry name" value="WD_REPEATS_2"/>
    <property type="match status" value="2"/>
</dbReference>
<evidence type="ECO:0000256" key="1">
    <source>
        <dbReference type="ARBA" id="ARBA00022574"/>
    </source>
</evidence>
<dbReference type="STRING" id="77020.A0A0M8MS17"/>
<dbReference type="GeneID" id="28728771"/>
<protein>
    <submittedName>
        <fullName evidence="4">Proteophosphoglycan 5</fullName>
    </submittedName>
</protein>
<feature type="repeat" description="WD" evidence="3">
    <location>
        <begin position="194"/>
        <end position="227"/>
    </location>
</feature>